<organism evidence="4 5">
    <name type="scientific">Bifidobacterium pullorum subsp. gallinarum</name>
    <dbReference type="NCBI Taxonomy" id="78344"/>
    <lineage>
        <taxon>Bacteria</taxon>
        <taxon>Bacillati</taxon>
        <taxon>Actinomycetota</taxon>
        <taxon>Actinomycetes</taxon>
        <taxon>Bifidobacteriales</taxon>
        <taxon>Bifidobacteriaceae</taxon>
        <taxon>Bifidobacterium</taxon>
    </lineage>
</organism>
<proteinExistence type="predicted"/>
<dbReference type="Pfam" id="PF12773">
    <property type="entry name" value="DZR"/>
    <property type="match status" value="1"/>
</dbReference>
<feature type="compositionally biased region" description="Low complexity" evidence="1">
    <location>
        <begin position="166"/>
        <end position="184"/>
    </location>
</feature>
<keyword evidence="2" id="KW-0472">Membrane</keyword>
<dbReference type="STRING" id="78344.BIGA_0793"/>
<dbReference type="KEGG" id="bgx:ESN35_01505"/>
<name>A0A4V0YAX4_9BIFI</name>
<reference evidence="4 5" key="1">
    <citation type="submission" date="2019-01" db="EMBL/GenBank/DDBJ databases">
        <title>Complete genome sequence of Bifidobacterium gallinarum CACC 514.</title>
        <authorList>
            <person name="Jung M."/>
        </authorList>
    </citation>
    <scope>NUCLEOTIDE SEQUENCE [LARGE SCALE GENOMIC DNA]</scope>
    <source>
        <strain evidence="4 5">CACC 514</strain>
    </source>
</reference>
<evidence type="ECO:0000256" key="2">
    <source>
        <dbReference type="SAM" id="Phobius"/>
    </source>
</evidence>
<dbReference type="EMBL" id="CP035464">
    <property type="protein sequence ID" value="QAY32262.1"/>
    <property type="molecule type" value="Genomic_DNA"/>
</dbReference>
<feature type="region of interest" description="Disordered" evidence="1">
    <location>
        <begin position="159"/>
        <end position="198"/>
    </location>
</feature>
<evidence type="ECO:0000313" key="5">
    <source>
        <dbReference type="Proteomes" id="UP000293589"/>
    </source>
</evidence>
<protein>
    <submittedName>
        <fullName evidence="4">Zinc ribbon domain-containing protein</fullName>
    </submittedName>
</protein>
<evidence type="ECO:0000256" key="1">
    <source>
        <dbReference type="SAM" id="MobiDB-lite"/>
    </source>
</evidence>
<accession>A0A4V0YAX4</accession>
<feature type="domain" description="DZANK-type" evidence="3">
    <location>
        <begin position="42"/>
        <end position="96"/>
    </location>
</feature>
<evidence type="ECO:0000313" key="4">
    <source>
        <dbReference type="EMBL" id="QAY32262.1"/>
    </source>
</evidence>
<feature type="transmembrane region" description="Helical" evidence="2">
    <location>
        <begin position="126"/>
        <end position="149"/>
    </location>
</feature>
<dbReference type="InterPro" id="IPR025874">
    <property type="entry name" value="DZR"/>
</dbReference>
<keyword evidence="2" id="KW-0812">Transmembrane</keyword>
<gene>
    <name evidence="4" type="ORF">ESN35_01505</name>
</gene>
<evidence type="ECO:0000259" key="3">
    <source>
        <dbReference type="Pfam" id="PF12773"/>
    </source>
</evidence>
<feature type="compositionally biased region" description="Basic and acidic residues" evidence="1">
    <location>
        <begin position="187"/>
        <end position="198"/>
    </location>
</feature>
<dbReference type="Proteomes" id="UP000293589">
    <property type="component" value="Chromosome"/>
</dbReference>
<dbReference type="AlphaFoldDB" id="A0A4V0YAX4"/>
<keyword evidence="2" id="KW-1133">Transmembrane helix</keyword>
<sequence length="444" mass="47270">MYPMLATLFRRRYISTDMREAVLYWHRQPVDNRMKGDAMMPCQSCGAPMGEQDKFCMRCGAARQEPARPAATNPSTVCPACGAAIDDSMRFCMHCGAKLSPLPAAVASAVPVEPEPQRKRGMTKGAVTAIVAVTVAVIAIAAFGVWWFVLRDDASAQSGAVGTPLSGESSESSDSNDAGDTADSGDADARGHASAGDKSRTAVCAVPDASLSDVRLDGTSLIASVDFESESCGDSSYSAAGVQVTIQDDGNVVAAAIYDFGDAPLEFDDGTAQADLAFTTVQYWRPYDQIDVSDASVELTEDATASGASAAAVEGALGGASIADTDIERYAQLAMSWQLDHDKTAANTFYSTFTTQLSSKQYGMQVEGKTWKYRDIYEQFLQRRAKHPNALFIWSGDYPTYQENGTTDFYVILSGEGFGSAADATAWCPANGYSTDDCIAVDLQ</sequence>